<dbReference type="Proteomes" id="UP000823388">
    <property type="component" value="Chromosome 5N"/>
</dbReference>
<gene>
    <name evidence="2" type="ORF">PVAP13_5NG009700</name>
</gene>
<feature type="compositionally biased region" description="Basic residues" evidence="1">
    <location>
        <begin position="40"/>
        <end position="53"/>
    </location>
</feature>
<evidence type="ECO:0000256" key="1">
    <source>
        <dbReference type="SAM" id="MobiDB-lite"/>
    </source>
</evidence>
<feature type="region of interest" description="Disordered" evidence="1">
    <location>
        <begin position="14"/>
        <end position="107"/>
    </location>
</feature>
<dbReference type="EMBL" id="CM029046">
    <property type="protein sequence ID" value="KAG2585894.1"/>
    <property type="molecule type" value="Genomic_DNA"/>
</dbReference>
<name>A0A8T0RKB2_PANVG</name>
<proteinExistence type="predicted"/>
<sequence>MLGRLRFVSSWPHDPWAAASSNFSPARPIGLRGACSSARPRPRPQPRPIRPRLRLQPPAAGPHRPPWHLPPRAPAARLDASRRPHAPPAVPRRLPQATRNCRAPPAGQVAIEDWRLAH</sequence>
<feature type="compositionally biased region" description="Pro residues" evidence="1">
    <location>
        <begin position="59"/>
        <end position="73"/>
    </location>
</feature>
<protein>
    <submittedName>
        <fullName evidence="2">Uncharacterized protein</fullName>
    </submittedName>
</protein>
<organism evidence="2 3">
    <name type="scientific">Panicum virgatum</name>
    <name type="common">Blackwell switchgrass</name>
    <dbReference type="NCBI Taxonomy" id="38727"/>
    <lineage>
        <taxon>Eukaryota</taxon>
        <taxon>Viridiplantae</taxon>
        <taxon>Streptophyta</taxon>
        <taxon>Embryophyta</taxon>
        <taxon>Tracheophyta</taxon>
        <taxon>Spermatophyta</taxon>
        <taxon>Magnoliopsida</taxon>
        <taxon>Liliopsida</taxon>
        <taxon>Poales</taxon>
        <taxon>Poaceae</taxon>
        <taxon>PACMAD clade</taxon>
        <taxon>Panicoideae</taxon>
        <taxon>Panicodae</taxon>
        <taxon>Paniceae</taxon>
        <taxon>Panicinae</taxon>
        <taxon>Panicum</taxon>
        <taxon>Panicum sect. Hiantes</taxon>
    </lineage>
</organism>
<reference evidence="2" key="1">
    <citation type="submission" date="2020-05" db="EMBL/GenBank/DDBJ databases">
        <title>WGS assembly of Panicum virgatum.</title>
        <authorList>
            <person name="Lovell J.T."/>
            <person name="Jenkins J."/>
            <person name="Shu S."/>
            <person name="Juenger T.E."/>
            <person name="Schmutz J."/>
        </authorList>
    </citation>
    <scope>NUCLEOTIDE SEQUENCE</scope>
    <source>
        <strain evidence="2">AP13</strain>
    </source>
</reference>
<keyword evidence="3" id="KW-1185">Reference proteome</keyword>
<evidence type="ECO:0000313" key="3">
    <source>
        <dbReference type="Proteomes" id="UP000823388"/>
    </source>
</evidence>
<evidence type="ECO:0000313" key="2">
    <source>
        <dbReference type="EMBL" id="KAG2585894.1"/>
    </source>
</evidence>
<dbReference type="AlphaFoldDB" id="A0A8T0RKB2"/>
<accession>A0A8T0RKB2</accession>
<comment type="caution">
    <text evidence="2">The sequence shown here is derived from an EMBL/GenBank/DDBJ whole genome shotgun (WGS) entry which is preliminary data.</text>
</comment>